<proteinExistence type="predicted"/>
<evidence type="ECO:0000313" key="2">
    <source>
        <dbReference type="Proteomes" id="UP001412067"/>
    </source>
</evidence>
<organism evidence="1 2">
    <name type="scientific">Platanthera guangdongensis</name>
    <dbReference type="NCBI Taxonomy" id="2320717"/>
    <lineage>
        <taxon>Eukaryota</taxon>
        <taxon>Viridiplantae</taxon>
        <taxon>Streptophyta</taxon>
        <taxon>Embryophyta</taxon>
        <taxon>Tracheophyta</taxon>
        <taxon>Spermatophyta</taxon>
        <taxon>Magnoliopsida</taxon>
        <taxon>Liliopsida</taxon>
        <taxon>Asparagales</taxon>
        <taxon>Orchidaceae</taxon>
        <taxon>Orchidoideae</taxon>
        <taxon>Orchideae</taxon>
        <taxon>Orchidinae</taxon>
        <taxon>Platanthera</taxon>
    </lineage>
</organism>
<name>A0ABR2LT23_9ASPA</name>
<gene>
    <name evidence="1" type="ORF">KSP40_PGU013705</name>
</gene>
<evidence type="ECO:0000313" key="1">
    <source>
        <dbReference type="EMBL" id="KAK8950054.1"/>
    </source>
</evidence>
<keyword evidence="2" id="KW-1185">Reference proteome</keyword>
<protein>
    <submittedName>
        <fullName evidence="1">SelT-like protein</fullName>
    </submittedName>
</protein>
<accession>A0ABR2LT23</accession>
<dbReference type="PANTHER" id="PTHR13544">
    <property type="entry name" value="SELENOPROTEIN T"/>
    <property type="match status" value="1"/>
</dbReference>
<comment type="caution">
    <text evidence="1">The sequence shown here is derived from an EMBL/GenBank/DDBJ whole genome shotgun (WGS) entry which is preliminary data.</text>
</comment>
<reference evidence="1 2" key="1">
    <citation type="journal article" date="2022" name="Nat. Plants">
        <title>Genomes of leafy and leafless Platanthera orchids illuminate the evolution of mycoheterotrophy.</title>
        <authorList>
            <person name="Li M.H."/>
            <person name="Liu K.W."/>
            <person name="Li Z."/>
            <person name="Lu H.C."/>
            <person name="Ye Q.L."/>
            <person name="Zhang D."/>
            <person name="Wang J.Y."/>
            <person name="Li Y.F."/>
            <person name="Zhong Z.M."/>
            <person name="Liu X."/>
            <person name="Yu X."/>
            <person name="Liu D.K."/>
            <person name="Tu X.D."/>
            <person name="Liu B."/>
            <person name="Hao Y."/>
            <person name="Liao X.Y."/>
            <person name="Jiang Y.T."/>
            <person name="Sun W.H."/>
            <person name="Chen J."/>
            <person name="Chen Y.Q."/>
            <person name="Ai Y."/>
            <person name="Zhai J.W."/>
            <person name="Wu S.S."/>
            <person name="Zhou Z."/>
            <person name="Hsiao Y.Y."/>
            <person name="Wu W.L."/>
            <person name="Chen Y.Y."/>
            <person name="Lin Y.F."/>
            <person name="Hsu J.L."/>
            <person name="Li C.Y."/>
            <person name="Wang Z.W."/>
            <person name="Zhao X."/>
            <person name="Zhong W.Y."/>
            <person name="Ma X.K."/>
            <person name="Ma L."/>
            <person name="Huang J."/>
            <person name="Chen G.Z."/>
            <person name="Huang M.Z."/>
            <person name="Huang L."/>
            <person name="Peng D.H."/>
            <person name="Luo Y.B."/>
            <person name="Zou S.Q."/>
            <person name="Chen S.P."/>
            <person name="Lan S."/>
            <person name="Tsai W.C."/>
            <person name="Van de Peer Y."/>
            <person name="Liu Z.J."/>
        </authorList>
    </citation>
    <scope>NUCLEOTIDE SEQUENCE [LARGE SCALE GENOMIC DNA]</scope>
    <source>
        <strain evidence="1">Lor288</strain>
    </source>
</reference>
<sequence>MEGSNQRGKAGLEKLRFDGIFSVWRVQTEQMSSASVCLLAVRRLLLQTEAAFDTVVRFSSRLPPPAMDRLQLLLVGFPIFLFCSDLIRLFSPPPYTPSKPPPPRHYQSQPQSVPQVPDFAAVQGSQVRGSGYHSVVELKFCASCSYRVKCQIPLGYIANYLSAAVICKSNKGLLPSRKREMEGN</sequence>
<dbReference type="PANTHER" id="PTHR13544:SF0">
    <property type="entry name" value="THIOREDOXIN REDUCTASE-LIKE SELENOPROTEIN T"/>
    <property type="match status" value="1"/>
</dbReference>
<dbReference type="EMBL" id="JBBWWR010000015">
    <property type="protein sequence ID" value="KAK8950054.1"/>
    <property type="molecule type" value="Genomic_DNA"/>
</dbReference>
<dbReference type="Proteomes" id="UP001412067">
    <property type="component" value="Unassembled WGS sequence"/>
</dbReference>
<dbReference type="InterPro" id="IPR019389">
    <property type="entry name" value="Selenoprotein_T"/>
</dbReference>